<dbReference type="InterPro" id="IPR002208">
    <property type="entry name" value="SecY/SEC61-alpha"/>
</dbReference>
<feature type="transmembrane region" description="Helical" evidence="3">
    <location>
        <begin position="156"/>
        <end position="178"/>
    </location>
</feature>
<evidence type="ECO:0000256" key="1">
    <source>
        <dbReference type="RuleBase" id="RU004349"/>
    </source>
</evidence>
<name>K1R1P1_MAGGI</name>
<evidence type="ECO:0000256" key="3">
    <source>
        <dbReference type="SAM" id="Phobius"/>
    </source>
</evidence>
<keyword evidence="3" id="KW-0812">Transmembrane</keyword>
<dbReference type="HOGENOM" id="CLU_031763_2_1_1"/>
<feature type="domain" description="Translocon Sec61/SecY plug" evidence="4">
    <location>
        <begin position="78"/>
        <end position="112"/>
    </location>
</feature>
<organism evidence="5">
    <name type="scientific">Magallana gigas</name>
    <name type="common">Pacific oyster</name>
    <name type="synonym">Crassostrea gigas</name>
    <dbReference type="NCBI Taxonomy" id="29159"/>
    <lineage>
        <taxon>Eukaryota</taxon>
        <taxon>Metazoa</taxon>
        <taxon>Spiralia</taxon>
        <taxon>Lophotrochozoa</taxon>
        <taxon>Mollusca</taxon>
        <taxon>Bivalvia</taxon>
        <taxon>Autobranchia</taxon>
        <taxon>Pteriomorphia</taxon>
        <taxon>Ostreida</taxon>
        <taxon>Ostreoidea</taxon>
        <taxon>Ostreidae</taxon>
        <taxon>Magallana</taxon>
    </lineage>
</organism>
<feature type="transmembrane region" description="Helical" evidence="3">
    <location>
        <begin position="210"/>
        <end position="231"/>
    </location>
</feature>
<protein>
    <submittedName>
        <fullName evidence="5">Transport protein Sec61 subunit alpha isoform 1</fullName>
    </submittedName>
</protein>
<dbReference type="PIRSF" id="PIRSF004557">
    <property type="entry name" value="SecY"/>
    <property type="match status" value="1"/>
</dbReference>
<feature type="transmembrane region" description="Helical" evidence="3">
    <location>
        <begin position="184"/>
        <end position="203"/>
    </location>
</feature>
<dbReference type="AlphaFoldDB" id="K1R1P1"/>
<feature type="compositionally biased region" description="Polar residues" evidence="2">
    <location>
        <begin position="17"/>
        <end position="32"/>
    </location>
</feature>
<evidence type="ECO:0000313" key="5">
    <source>
        <dbReference type="EMBL" id="EKC43197.1"/>
    </source>
</evidence>
<reference evidence="5" key="1">
    <citation type="journal article" date="2012" name="Nature">
        <title>The oyster genome reveals stress adaptation and complexity of shell formation.</title>
        <authorList>
            <person name="Zhang G."/>
            <person name="Fang X."/>
            <person name="Guo X."/>
            <person name="Li L."/>
            <person name="Luo R."/>
            <person name="Xu F."/>
            <person name="Yang P."/>
            <person name="Zhang L."/>
            <person name="Wang X."/>
            <person name="Qi H."/>
            <person name="Xiong Z."/>
            <person name="Que H."/>
            <person name="Xie Y."/>
            <person name="Holland P.W."/>
            <person name="Paps J."/>
            <person name="Zhu Y."/>
            <person name="Wu F."/>
            <person name="Chen Y."/>
            <person name="Wang J."/>
            <person name="Peng C."/>
            <person name="Meng J."/>
            <person name="Yang L."/>
            <person name="Liu J."/>
            <person name="Wen B."/>
            <person name="Zhang N."/>
            <person name="Huang Z."/>
            <person name="Zhu Q."/>
            <person name="Feng Y."/>
            <person name="Mount A."/>
            <person name="Hedgecock D."/>
            <person name="Xu Z."/>
            <person name="Liu Y."/>
            <person name="Domazet-Loso T."/>
            <person name="Du Y."/>
            <person name="Sun X."/>
            <person name="Zhang S."/>
            <person name="Liu B."/>
            <person name="Cheng P."/>
            <person name="Jiang X."/>
            <person name="Li J."/>
            <person name="Fan D."/>
            <person name="Wang W."/>
            <person name="Fu W."/>
            <person name="Wang T."/>
            <person name="Wang B."/>
            <person name="Zhang J."/>
            <person name="Peng Z."/>
            <person name="Li Y."/>
            <person name="Li N."/>
            <person name="Wang J."/>
            <person name="Chen M."/>
            <person name="He Y."/>
            <person name="Tan F."/>
            <person name="Song X."/>
            <person name="Zheng Q."/>
            <person name="Huang R."/>
            <person name="Yang H."/>
            <person name="Du X."/>
            <person name="Chen L."/>
            <person name="Yang M."/>
            <person name="Gaffney P.M."/>
            <person name="Wang S."/>
            <person name="Luo L."/>
            <person name="She Z."/>
            <person name="Ming Y."/>
            <person name="Huang W."/>
            <person name="Zhang S."/>
            <person name="Huang B."/>
            <person name="Zhang Y."/>
            <person name="Qu T."/>
            <person name="Ni P."/>
            <person name="Miao G."/>
            <person name="Wang J."/>
            <person name="Wang Q."/>
            <person name="Steinberg C.E."/>
            <person name="Wang H."/>
            <person name="Li N."/>
            <person name="Qian L."/>
            <person name="Zhang G."/>
            <person name="Li Y."/>
            <person name="Yang H."/>
            <person name="Liu X."/>
            <person name="Wang J."/>
            <person name="Yin Y."/>
            <person name="Wang J."/>
        </authorList>
    </citation>
    <scope>NUCLEOTIDE SEQUENCE [LARGE SCALE GENOMIC DNA]</scope>
    <source>
        <strain evidence="5">05x7-T-G4-1.051#20</strain>
    </source>
</reference>
<comment type="similarity">
    <text evidence="1">Belongs to the SecY/SEC61-alpha family.</text>
</comment>
<dbReference type="GO" id="GO:0016020">
    <property type="term" value="C:membrane"/>
    <property type="evidence" value="ECO:0007669"/>
    <property type="project" value="InterPro"/>
</dbReference>
<dbReference type="InParanoid" id="K1R1P1"/>
<sequence>MEISGSSIRHRTGVPKETNSSAKTLQQTQTEADITPAQQSGRFLGFVKWFCELLPEVTKPDRKIELGEKRLWTIIVLFIFMLCCQIPLFGIKSSESVDHFFHMRVIWASHRGTPMEFGIMPIAESQFILLMLSWFKLINVHDTQYNHGLLNRVQKFLALLLTVVYSVLFIMTGMYGVYKQIGVTFSLLISMQLLIAGLITLMLNDIVKKGYCLGTEISLFIVADICGTIMWKAFSTLTVYTDQGAEYEGAIVFLLQLLSTEKDKMIVLRRAFFRQNLPNLMSFLATIFVFVTVIYLKGFRVQLPLKSTKRKGYQTFYPINLLYTSVAPTHLQSTFVPMFNLFSQVLSAKFNENVFVNLLGVWAANDGLPRSYPIGGLCYYLSPPRNPLQVTQDPVYAAVYTVFMIGSCALYSRIWINFINKSAVDVAKELRDKNMVIFGHREQPMLLELERYITTAAVLGGLCIGTLSVLADFFGKYTIFEAYLGVELE</sequence>
<dbReference type="InterPro" id="IPR023201">
    <property type="entry name" value="SecY_dom_sf"/>
</dbReference>
<feature type="transmembrane region" description="Helical" evidence="3">
    <location>
        <begin position="117"/>
        <end position="135"/>
    </location>
</feature>
<dbReference type="GO" id="GO:0015031">
    <property type="term" value="P:protein transport"/>
    <property type="evidence" value="ECO:0007669"/>
    <property type="project" value="InterPro"/>
</dbReference>
<feature type="transmembrane region" description="Helical" evidence="3">
    <location>
        <begin position="71"/>
        <end position="91"/>
    </location>
</feature>
<feature type="transmembrane region" description="Helical" evidence="3">
    <location>
        <begin position="452"/>
        <end position="474"/>
    </location>
</feature>
<proteinExistence type="inferred from homology"/>
<gene>
    <name evidence="5" type="ORF">CGI_10027295</name>
</gene>
<accession>K1R1P1</accession>
<feature type="transmembrane region" description="Helical" evidence="3">
    <location>
        <begin position="277"/>
        <end position="296"/>
    </location>
</feature>
<keyword evidence="3" id="KW-1133">Transmembrane helix</keyword>
<dbReference type="EMBL" id="JH817465">
    <property type="protein sequence ID" value="EKC43197.1"/>
    <property type="molecule type" value="Genomic_DNA"/>
</dbReference>
<dbReference type="SUPFAM" id="SSF103491">
    <property type="entry name" value="Preprotein translocase SecY subunit"/>
    <property type="match status" value="1"/>
</dbReference>
<evidence type="ECO:0000259" key="4">
    <source>
        <dbReference type="Pfam" id="PF10559"/>
    </source>
</evidence>
<feature type="transmembrane region" description="Helical" evidence="3">
    <location>
        <begin position="395"/>
        <end position="416"/>
    </location>
</feature>
<dbReference type="Pfam" id="PF10559">
    <property type="entry name" value="Plug_translocon"/>
    <property type="match status" value="1"/>
</dbReference>
<dbReference type="InterPro" id="IPR019561">
    <property type="entry name" value="Translocon_Sec61/SecY_plug_dom"/>
</dbReference>
<evidence type="ECO:0000256" key="2">
    <source>
        <dbReference type="SAM" id="MobiDB-lite"/>
    </source>
</evidence>
<feature type="region of interest" description="Disordered" evidence="2">
    <location>
        <begin position="1"/>
        <end position="32"/>
    </location>
</feature>
<keyword evidence="3" id="KW-0472">Membrane</keyword>
<dbReference type="Pfam" id="PF00344">
    <property type="entry name" value="SecY"/>
    <property type="match status" value="1"/>
</dbReference>
<dbReference type="PANTHER" id="PTHR10906">
    <property type="entry name" value="SECY/SEC61-ALPHA FAMILY MEMBER"/>
    <property type="match status" value="1"/>
</dbReference>
<dbReference type="Gene3D" id="1.10.3370.10">
    <property type="entry name" value="SecY subunit domain"/>
    <property type="match status" value="1"/>
</dbReference>